<evidence type="ECO:0000256" key="3">
    <source>
        <dbReference type="PIRNR" id="PIRNR036492"/>
    </source>
</evidence>
<name>A0A6J1IGM6_CUCMA</name>
<dbReference type="PANTHER" id="PTHR43570">
    <property type="entry name" value="ALDEHYDE DEHYDROGENASE"/>
    <property type="match status" value="1"/>
</dbReference>
<gene>
    <name evidence="9" type="primary">LOC111477050</name>
</gene>
<dbReference type="InterPro" id="IPR016162">
    <property type="entry name" value="Ald_DH_N"/>
</dbReference>
<evidence type="ECO:0000256" key="1">
    <source>
        <dbReference type="ARBA" id="ARBA00009986"/>
    </source>
</evidence>
<feature type="domain" description="Aldehyde dehydrogenase" evidence="7">
    <location>
        <begin position="130"/>
        <end position="372"/>
    </location>
</feature>
<sequence>MSEAKVFDATAATELVKELRGTFASGRTRSYEWRVSQLESILKLSADHEEEISDAIHSDLSKPALESIIHEIGMVKNSCKLALKELRRWMTPEKVQTTITTFPSSAEIVPEPLGVVLIISPWNYPFCNGRVGRIVMAAAAKHLTPVVLELGGKSPVVVDSKINLQVACRRIIAGKWGGNNGQACVSPDYIITTKEVAPKLVESLKQELERFYGKNPLESKDLSRIVNANHFDRLTKLLDDDKVSGKIVLGGEKDKSKLQIAPTLLLDVPRDSLIMTEEIFGPLLPIITVDKLEDCFEIVNSVPKPLAAYLFTSNKNLKEQFVACISAGAVVINDTTLHLAVSTLPFGGVGESGMGAYHGKFSFDAFSHKKAVLYRSFAGDVAMRYPPYTPGKLRFLKALLGDGILGLIRALLGWS</sequence>
<dbReference type="GO" id="GO:0004029">
    <property type="term" value="F:aldehyde dehydrogenase (NAD+) activity"/>
    <property type="evidence" value="ECO:0007669"/>
    <property type="project" value="TreeGrafter"/>
</dbReference>
<protein>
    <recommendedName>
        <fullName evidence="3">Aldehyde dehydrogenase</fullName>
    </recommendedName>
</protein>
<dbReference type="InterPro" id="IPR012394">
    <property type="entry name" value="Aldehyde_DH_NAD(P)"/>
</dbReference>
<evidence type="ECO:0000259" key="7">
    <source>
        <dbReference type="Pfam" id="PF00171"/>
    </source>
</evidence>
<evidence type="ECO:0000256" key="2">
    <source>
        <dbReference type="ARBA" id="ARBA00023002"/>
    </source>
</evidence>
<evidence type="ECO:0000313" key="9">
    <source>
        <dbReference type="RefSeq" id="XP_022976767.1"/>
    </source>
</evidence>
<keyword evidence="2 3" id="KW-0560">Oxidoreductase</keyword>
<dbReference type="SUPFAM" id="SSF53720">
    <property type="entry name" value="ALDH-like"/>
    <property type="match status" value="1"/>
</dbReference>
<dbReference type="FunFam" id="3.40.309.10:FF:000003">
    <property type="entry name" value="Aldehyde dehydrogenase"/>
    <property type="match status" value="1"/>
</dbReference>
<keyword evidence="8" id="KW-1185">Reference proteome</keyword>
<organism evidence="8 9">
    <name type="scientific">Cucurbita maxima</name>
    <name type="common">Pumpkin</name>
    <name type="synonym">Winter squash</name>
    <dbReference type="NCBI Taxonomy" id="3661"/>
    <lineage>
        <taxon>Eukaryota</taxon>
        <taxon>Viridiplantae</taxon>
        <taxon>Streptophyta</taxon>
        <taxon>Embryophyta</taxon>
        <taxon>Tracheophyta</taxon>
        <taxon>Spermatophyta</taxon>
        <taxon>Magnoliopsida</taxon>
        <taxon>eudicotyledons</taxon>
        <taxon>Gunneridae</taxon>
        <taxon>Pentapetalae</taxon>
        <taxon>rosids</taxon>
        <taxon>fabids</taxon>
        <taxon>Cucurbitales</taxon>
        <taxon>Cucurbitaceae</taxon>
        <taxon>Cucurbiteae</taxon>
        <taxon>Cucurbita</taxon>
    </lineage>
</organism>
<feature type="domain" description="Aldehyde dehydrogenase" evidence="7">
    <location>
        <begin position="8"/>
        <end position="127"/>
    </location>
</feature>
<evidence type="ECO:0000313" key="8">
    <source>
        <dbReference type="Proteomes" id="UP000504608"/>
    </source>
</evidence>
<dbReference type="Gene3D" id="3.40.309.10">
    <property type="entry name" value="Aldehyde Dehydrogenase, Chain A, domain 2"/>
    <property type="match status" value="1"/>
</dbReference>
<dbReference type="Pfam" id="PF00171">
    <property type="entry name" value="Aldedh"/>
    <property type="match status" value="2"/>
</dbReference>
<dbReference type="InterPro" id="IPR016163">
    <property type="entry name" value="Ald_DH_C"/>
</dbReference>
<dbReference type="AlphaFoldDB" id="A0A6J1IGM6"/>
<evidence type="ECO:0000256" key="4">
    <source>
        <dbReference type="PIRSR" id="PIRSR036492-1"/>
    </source>
</evidence>
<comment type="similarity">
    <text evidence="1 3 6">Belongs to the aldehyde dehydrogenase family.</text>
</comment>
<dbReference type="GO" id="GO:0005737">
    <property type="term" value="C:cytoplasm"/>
    <property type="evidence" value="ECO:0007669"/>
    <property type="project" value="TreeGrafter"/>
</dbReference>
<dbReference type="PANTHER" id="PTHR43570:SF16">
    <property type="entry name" value="ALDEHYDE DEHYDROGENASE TYPE III, ISOFORM Q"/>
    <property type="match status" value="1"/>
</dbReference>
<dbReference type="Proteomes" id="UP000504608">
    <property type="component" value="Unplaced"/>
</dbReference>
<accession>A0A6J1IGM6</accession>
<dbReference type="GO" id="GO:0006081">
    <property type="term" value="P:aldehyde metabolic process"/>
    <property type="evidence" value="ECO:0007669"/>
    <property type="project" value="InterPro"/>
</dbReference>
<dbReference type="InterPro" id="IPR029510">
    <property type="entry name" value="Ald_DH_CS_GLU"/>
</dbReference>
<feature type="active site" evidence="4 5">
    <location>
        <position position="149"/>
    </location>
</feature>
<evidence type="ECO:0000256" key="5">
    <source>
        <dbReference type="PROSITE-ProRule" id="PRU10007"/>
    </source>
</evidence>
<evidence type="ECO:0000256" key="6">
    <source>
        <dbReference type="RuleBase" id="RU003345"/>
    </source>
</evidence>
<proteinExistence type="inferred from homology"/>
<dbReference type="PROSITE" id="PS00687">
    <property type="entry name" value="ALDEHYDE_DEHYDR_GLU"/>
    <property type="match status" value="1"/>
</dbReference>
<dbReference type="InterPro" id="IPR016161">
    <property type="entry name" value="Ald_DH/histidinol_DH"/>
</dbReference>
<dbReference type="GeneID" id="111477050"/>
<dbReference type="Gene3D" id="3.40.605.10">
    <property type="entry name" value="Aldehyde Dehydrogenase, Chain A, domain 1"/>
    <property type="match status" value="2"/>
</dbReference>
<dbReference type="RefSeq" id="XP_022976767.1">
    <property type="nucleotide sequence ID" value="XM_023120999.1"/>
</dbReference>
<dbReference type="InterPro" id="IPR015590">
    <property type="entry name" value="Aldehyde_DH_dom"/>
</dbReference>
<reference evidence="9" key="1">
    <citation type="submission" date="2025-08" db="UniProtKB">
        <authorList>
            <consortium name="RefSeq"/>
        </authorList>
    </citation>
    <scope>IDENTIFICATION</scope>
    <source>
        <tissue evidence="9">Young leaves</tissue>
    </source>
</reference>
<feature type="active site" evidence="4">
    <location>
        <position position="184"/>
    </location>
</feature>
<dbReference type="PIRSF" id="PIRSF036492">
    <property type="entry name" value="ALDH"/>
    <property type="match status" value="1"/>
</dbReference>